<evidence type="ECO:0000256" key="3">
    <source>
        <dbReference type="ARBA" id="ARBA00022806"/>
    </source>
</evidence>
<keyword evidence="7" id="KW-1185">Reference proteome</keyword>
<dbReference type="GO" id="GO:0005694">
    <property type="term" value="C:chromosome"/>
    <property type="evidence" value="ECO:0007669"/>
    <property type="project" value="UniProtKB-ARBA"/>
</dbReference>
<proteinExistence type="predicted"/>
<dbReference type="Gene3D" id="1.10.10.160">
    <property type="match status" value="1"/>
</dbReference>
<dbReference type="InterPro" id="IPR014016">
    <property type="entry name" value="UvrD-like_ATP-bd"/>
</dbReference>
<dbReference type="PROSITE" id="PS51198">
    <property type="entry name" value="UVRD_HELICASE_ATP_BIND"/>
    <property type="match status" value="1"/>
</dbReference>
<reference evidence="8" key="1">
    <citation type="submission" date="2025-08" db="UniProtKB">
        <authorList>
            <consortium name="RefSeq"/>
        </authorList>
    </citation>
    <scope>IDENTIFICATION</scope>
    <source>
        <tissue evidence="8">Young leaves</tissue>
    </source>
</reference>
<sequence length="2517" mass="287293">MLKQKPNQKKGKSSPTVLCCSVLYESFDMALPSGSFEKKRELSDVVLKWSIDDVLNEDLLKHKIKKIPVTFVSVNHYFASFRYPFIEETRAQFASCLNSIADSPRIDVNIEKACNQMEFAPNNLVGFRWSSGSMVGRKAYTPREGDIVLLTIMVPKDVSELKKLGAFNCLAFVSEVEKYEERHFMARLGAFMGSTVKTTDLSFVAIFLLNIANKSQVWNAMNVDVDDPNANLNLIKRILHADGLVAKACPCSLHAENTLSENLLQKIQPVELNESQIKAICHALSTIRCCDSFSINRISGYPGTGKTEIISIICWIALQRKIKVVVCAPTTFSTFEVVQRLLKLIEQCSSNASEGMFPGWPLSDVVVLGDEHAEKLYTSHGFTDILLEDRLILLEPCFSTASGWKKHMSLMIDLLEKFCSKYDILLENEHNDFLTGYLEILKGRFASVAFPFKDCMQLLLKYLPHTLFSVSELKNLSSLVNLIDSMWSILCDDLVKHELVKLFTGKEVEERDLEKNGWTLSRARDYLLEILNVLIDTLRLPVTAGKRSIEHLLLKQAGLILCPVPQSPKLKSMGSIGPFDLLIVDRAGEVNECELLLPLQLHGLQHTTLVGGDCSLPAIVVSKNLHSIGYKRSLLERISYLCKPDCTLEVQYRMHPEISYFPNKKLFNWKLVDSPKTLDGNINNLSLPDCISAPFSFLDVSDGQESFDGQDEGWKNLIEAAVICKIVMSLLKAWRCSRSSLSVGVICPYSAQAHTIQAMLSNKYEIECGFLFWVSSCNELKSSEEDVIIISTVRSNEHGSVGLWSDHQITNYCLTRARKFLWIAGNAQTLKSSHSVWQELVHDAEERGLFVKVAEHNFFFNTITNVKDELKQLDELQNLESARFNGLKWKVLVSDDFKRSFVGLQDSLTKQIIIGLLWRLACGWRPKHKSLYFSKFVKHFRVHSLSLICTTDIIKESEYIQVMKVWDVLTLTEVPKLHQRLERMMSSFSDCYVKCCMMEKIEGKLVLPMTWAICPASFLNNEPLLYTNGIQSRLEASGDVTSKGKDSEEVMLMKFYALSSGAVKHLLTAPDGQQIELPFELNDLEAKVVTFSDSAFVLGRSGTGKTLVLVTKLIQRQQHYILALQGLSRQEVQLSSSSHDSEEGTTDAVPHVNTLHQIFLTMNPILCSAVKTCISQLRRYAAGEEATKRLKFIEAHGVSENLSRFSEIPNSFMEISESHFPLVISLHNFLIILDGSMKNSFFDKFSDVKAITGGKRTVMSHVLCQLITVKEIDYDHFVSSYWPRFDKNLTRKLEPSLVFSEIIYCIKGGMGTGRTSIYKNMDEDEYTALSENRRSSVSKDKRKMIYKIFMSYEKEKEKCEEYDISDLVNDLHFRLFVYRYEGRKMDYLYVDEVQDFTMKQICLFKHLCVNFQSGFMLSGDTAQALVNDFRFEDIKCLFYKEFLLGLGSVPELFLLSTNFRTHAGILKLAESILDLLHHFFPLLVDRLVSEKSMTHGEAPVLLESENETDVLDTIFGTNETIDHIPFQFGAEQVILVRDKHTKEKLVCRIGNKALVLTIKDCKGLEFQDVLLFNFFEESPLKCQWRVVYEFMDDQKLANPCLPKYPCFDQDKHHILFTELKQLYVAVTRTKRRLWIYESRQDFGGPIFNYWKMLGLVQVERLDSSFVRKMEVYCKIEEWDARGEKFFNDGNYEMAILCFKRSGDVYMENWSKAALLQADGRSKLHVNFQLALDSLSKAADIYESIGKMELSASSIMESREYTKAGMIYLHKCHEPRFEDAGDCFALAGSWSEAAKVYAQGQHLSKCLSACRQALQFDLGFQFLREWPVMVPGDDWIDYMKGTISDYHKLQDIDSLEKFVRAFPTDALGLLLKSDYYEEASVVANLKGDIMLEADMLRIAKHYEKSADLVLFYATGKMLWTEGNKGWPLKCFNELQQVLEKARSLYMSVSNDFKAYISAEADFLSDQSASLTSFARHINNAKTSRNICVETFAARKYLDICLQTSASEYYQESDVALWRYRGCSVQDMFSYVSIQSLMFSWNSWVKRVKGVLSYFHSIGTPEVSKYTKYEKFCLKFFGVLKSDIEGIYISSNARASWIRWTDEKHLRVLDNVAYMSDLVFNCLAEKYWASEVISVGASLLKKLQELHSHLFRHSSMVQRGLIAHYYYMVLNCLKEHGFPGLECESKRFYESLTNFDAFLCRTFFPLDFSRILEQIESSTQGTNTSLITAVLHRNLGVLDQFGAAKIGRVVVFLLSRKLSYTLHRTIRGMIGREFPWQHFLRELSYSRTEGCQRTTPLAKTFLPSSILDLQSQLLLLESILFYASSCQMGRGWFITSRSSLSAFLNATESRDYFHALSVSSIHSLEDVYRNTTPFYDFILDTSGELFSLSNLRWAAMKRLSTQALVLKMVILVGLICLNSAKHFLKVRKLLKRVAGILSILPHQFLIKFWNSRKGRVTSLKLFGSVLSRSMQSMGDQVVVVRMDGYSESFDHLRPLHLKHSDLKRGKAYAQALLLGINEV</sequence>
<organism evidence="7 8">
    <name type="scientific">Phoenix dactylifera</name>
    <name type="common">Date palm</name>
    <dbReference type="NCBI Taxonomy" id="42345"/>
    <lineage>
        <taxon>Eukaryota</taxon>
        <taxon>Viridiplantae</taxon>
        <taxon>Streptophyta</taxon>
        <taxon>Embryophyta</taxon>
        <taxon>Tracheophyta</taxon>
        <taxon>Spermatophyta</taxon>
        <taxon>Magnoliopsida</taxon>
        <taxon>Liliopsida</taxon>
        <taxon>Arecaceae</taxon>
        <taxon>Coryphoideae</taxon>
        <taxon>Phoeniceae</taxon>
        <taxon>Phoenix</taxon>
    </lineage>
</organism>
<feature type="domain" description="UvrD-like helicase ATP-binding" evidence="6">
    <location>
        <begin position="1078"/>
        <end position="1462"/>
    </location>
</feature>
<keyword evidence="2 5" id="KW-0378">Hydrolase</keyword>
<dbReference type="GeneID" id="103724242"/>
<feature type="binding site" evidence="5">
    <location>
        <begin position="1099"/>
        <end position="1106"/>
    </location>
    <ligand>
        <name>ATP</name>
        <dbReference type="ChEBI" id="CHEBI:30616"/>
    </ligand>
</feature>
<dbReference type="SUPFAM" id="SSF52540">
    <property type="entry name" value="P-loop containing nucleoside triphosphate hydrolases"/>
    <property type="match status" value="2"/>
</dbReference>
<dbReference type="CDD" id="cd18808">
    <property type="entry name" value="SF1_C_Upf1"/>
    <property type="match status" value="1"/>
</dbReference>
<dbReference type="GO" id="GO:0016787">
    <property type="term" value="F:hydrolase activity"/>
    <property type="evidence" value="ECO:0007669"/>
    <property type="project" value="UniProtKB-UniRule"/>
</dbReference>
<evidence type="ECO:0000256" key="4">
    <source>
        <dbReference type="ARBA" id="ARBA00022840"/>
    </source>
</evidence>
<dbReference type="GO" id="GO:0004386">
    <property type="term" value="F:helicase activity"/>
    <property type="evidence" value="ECO:0007669"/>
    <property type="project" value="UniProtKB-UniRule"/>
</dbReference>
<dbReference type="Pfam" id="PF13087">
    <property type="entry name" value="AAA_12"/>
    <property type="match status" value="1"/>
</dbReference>
<dbReference type="FunFam" id="3.40.50.300:FF:000326">
    <property type="entry name" value="P-loop containing nucleoside triphosphate hydrolase"/>
    <property type="match status" value="1"/>
</dbReference>
<keyword evidence="4 5" id="KW-0067">ATP-binding</keyword>
<dbReference type="Gene3D" id="3.40.50.300">
    <property type="entry name" value="P-loop containing nucleotide triphosphate hydrolases"/>
    <property type="match status" value="5"/>
</dbReference>
<dbReference type="Pfam" id="PF13086">
    <property type="entry name" value="AAA_11"/>
    <property type="match status" value="1"/>
</dbReference>
<dbReference type="PANTHER" id="PTHR21529">
    <property type="entry name" value="MAMMARY TURMOR VIRUS RECEPTOR HOMOLOG 1, 2 MTVR1, 2"/>
    <property type="match status" value="1"/>
</dbReference>
<dbReference type="InterPro" id="IPR041677">
    <property type="entry name" value="DNA2/NAM7_AAA_11"/>
</dbReference>
<evidence type="ECO:0000256" key="2">
    <source>
        <dbReference type="ARBA" id="ARBA00022801"/>
    </source>
</evidence>
<dbReference type="PANTHER" id="PTHR21529:SF4">
    <property type="entry name" value="TPR AND ANKYRIN REPEAT-CONTAINING PROTEIN 1"/>
    <property type="match status" value="1"/>
</dbReference>
<accession>A0A8B7MX92</accession>
<dbReference type="InterPro" id="IPR047187">
    <property type="entry name" value="SF1_C_Upf1"/>
</dbReference>
<dbReference type="Proteomes" id="UP000228380">
    <property type="component" value="Unplaced"/>
</dbReference>
<dbReference type="InterPro" id="IPR013986">
    <property type="entry name" value="DExx_box_DNA_helicase_dom_sf"/>
</dbReference>
<gene>
    <name evidence="8" type="primary">LOC103724242</name>
</gene>
<dbReference type="InterPro" id="IPR041679">
    <property type="entry name" value="DNA2/NAM7-like_C"/>
</dbReference>
<dbReference type="InterPro" id="IPR027417">
    <property type="entry name" value="P-loop_NTPase"/>
</dbReference>
<evidence type="ECO:0000256" key="5">
    <source>
        <dbReference type="PROSITE-ProRule" id="PRU00560"/>
    </source>
</evidence>
<evidence type="ECO:0000313" key="8">
    <source>
        <dbReference type="RefSeq" id="XP_017702406.2"/>
    </source>
</evidence>
<dbReference type="Pfam" id="PF00580">
    <property type="entry name" value="UvrD-helicase"/>
    <property type="match status" value="1"/>
</dbReference>
<dbReference type="SUPFAM" id="SSF48452">
    <property type="entry name" value="TPR-like"/>
    <property type="match status" value="1"/>
</dbReference>
<dbReference type="OrthoDB" id="3156807at2759"/>
<name>A0A8B7MX92_PHODC</name>
<dbReference type="InterPro" id="IPR039904">
    <property type="entry name" value="TRANK1"/>
</dbReference>
<evidence type="ECO:0000259" key="6">
    <source>
        <dbReference type="PROSITE" id="PS51198"/>
    </source>
</evidence>
<dbReference type="KEGG" id="pda:103724242"/>
<keyword evidence="1 5" id="KW-0547">Nucleotide-binding</keyword>
<dbReference type="RefSeq" id="XP_017702406.2">
    <property type="nucleotide sequence ID" value="XM_017846917.3"/>
</dbReference>
<evidence type="ECO:0000313" key="7">
    <source>
        <dbReference type="Proteomes" id="UP000228380"/>
    </source>
</evidence>
<dbReference type="GO" id="GO:0005524">
    <property type="term" value="F:ATP binding"/>
    <property type="evidence" value="ECO:0007669"/>
    <property type="project" value="UniProtKB-UniRule"/>
</dbReference>
<protein>
    <submittedName>
        <fullName evidence="8">Uncharacterized protein LOC103724242</fullName>
    </submittedName>
</protein>
<evidence type="ECO:0000256" key="1">
    <source>
        <dbReference type="ARBA" id="ARBA00022741"/>
    </source>
</evidence>
<dbReference type="InterPro" id="IPR011990">
    <property type="entry name" value="TPR-like_helical_dom_sf"/>
</dbReference>
<keyword evidence="3 5" id="KW-0347">Helicase</keyword>